<gene>
    <name evidence="1" type="ORF">IPOD504_LOCUS4159</name>
</gene>
<organism evidence="1 2">
    <name type="scientific">Iphiclides podalirius</name>
    <name type="common">scarce swallowtail</name>
    <dbReference type="NCBI Taxonomy" id="110791"/>
    <lineage>
        <taxon>Eukaryota</taxon>
        <taxon>Metazoa</taxon>
        <taxon>Ecdysozoa</taxon>
        <taxon>Arthropoda</taxon>
        <taxon>Hexapoda</taxon>
        <taxon>Insecta</taxon>
        <taxon>Pterygota</taxon>
        <taxon>Neoptera</taxon>
        <taxon>Endopterygota</taxon>
        <taxon>Lepidoptera</taxon>
        <taxon>Glossata</taxon>
        <taxon>Ditrysia</taxon>
        <taxon>Papilionoidea</taxon>
        <taxon>Papilionidae</taxon>
        <taxon>Papilioninae</taxon>
        <taxon>Iphiclides</taxon>
    </lineage>
</organism>
<proteinExistence type="predicted"/>
<reference evidence="1" key="1">
    <citation type="submission" date="2022-03" db="EMBL/GenBank/DDBJ databases">
        <authorList>
            <person name="Martin H S."/>
        </authorList>
    </citation>
    <scope>NUCLEOTIDE SEQUENCE</scope>
</reference>
<name>A0ABN8I5A1_9NEOP</name>
<accession>A0ABN8I5A1</accession>
<protein>
    <submittedName>
        <fullName evidence="1">Uncharacterized protein</fullName>
    </submittedName>
</protein>
<sequence>MLRSRLLLWPAARRAPLRGRRAAHAQRSRGPRATYQPLIYWPSFGLSNLIATPSIFGGPGTFATLGVNWRLCVIYTYSRGIGDKFARGLFPLQYSYSLTEVSEIIVNTAAIIKNAIGDTVHLLPRNPEGSLATSTRPVPRRGSSSLITPLMARAVSESKLQITHRRVDSGVIEGPRLRQTAARFLRDRNYLPVDARNALNV</sequence>
<dbReference type="EMBL" id="OW152827">
    <property type="protein sequence ID" value="CAH2043125.1"/>
    <property type="molecule type" value="Genomic_DNA"/>
</dbReference>
<dbReference type="Proteomes" id="UP000837857">
    <property type="component" value="Chromosome 15"/>
</dbReference>
<feature type="non-terminal residue" evidence="1">
    <location>
        <position position="1"/>
    </location>
</feature>
<evidence type="ECO:0000313" key="2">
    <source>
        <dbReference type="Proteomes" id="UP000837857"/>
    </source>
</evidence>
<keyword evidence="2" id="KW-1185">Reference proteome</keyword>
<evidence type="ECO:0000313" key="1">
    <source>
        <dbReference type="EMBL" id="CAH2043125.1"/>
    </source>
</evidence>